<dbReference type="PANTHER" id="PTHR42801:SF4">
    <property type="entry name" value="AHPC_TSA FAMILY PROTEIN"/>
    <property type="match status" value="1"/>
</dbReference>
<evidence type="ECO:0000256" key="4">
    <source>
        <dbReference type="ARBA" id="ARBA00022559"/>
    </source>
</evidence>
<reference evidence="15 16" key="1">
    <citation type="submission" date="2016-02" db="EMBL/GenBank/DDBJ databases">
        <title>Anaerosporomusa subterraneum gen. nov., sp. nov., a spore-forming obligate anaerobe isolated from saprolite.</title>
        <authorList>
            <person name="Choi J.K."/>
            <person name="Shah M."/>
            <person name="Yee N."/>
        </authorList>
    </citation>
    <scope>NUCLEOTIDE SEQUENCE [LARGE SCALE GENOMIC DNA]</scope>
    <source>
        <strain evidence="15 16">RU4</strain>
    </source>
</reference>
<keyword evidence="16" id="KW-1185">Reference proteome</keyword>
<evidence type="ECO:0000256" key="13">
    <source>
        <dbReference type="PIRSR" id="PIRSR000239-1"/>
    </source>
</evidence>
<dbReference type="GO" id="GO:0008379">
    <property type="term" value="F:thioredoxin peroxidase activity"/>
    <property type="evidence" value="ECO:0007669"/>
    <property type="project" value="TreeGrafter"/>
</dbReference>
<comment type="subunit">
    <text evidence="2">Monomer.</text>
</comment>
<dbReference type="InterPro" id="IPR024706">
    <property type="entry name" value="Peroxiredoxin_AhpC-typ"/>
</dbReference>
<dbReference type="CDD" id="cd03017">
    <property type="entry name" value="PRX_BCP"/>
    <property type="match status" value="1"/>
</dbReference>
<dbReference type="FunFam" id="3.40.30.10:FF:000007">
    <property type="entry name" value="Thioredoxin-dependent thiol peroxidase"/>
    <property type="match status" value="1"/>
</dbReference>
<accession>A0A154BSL0</accession>
<evidence type="ECO:0000313" key="16">
    <source>
        <dbReference type="Proteomes" id="UP000076268"/>
    </source>
</evidence>
<dbReference type="InterPro" id="IPR000866">
    <property type="entry name" value="AhpC/TSA"/>
</dbReference>
<evidence type="ECO:0000256" key="1">
    <source>
        <dbReference type="ARBA" id="ARBA00003330"/>
    </source>
</evidence>
<name>A0A154BSL0_ANASB</name>
<dbReference type="AlphaFoldDB" id="A0A154BSL0"/>
<keyword evidence="5" id="KW-0049">Antioxidant</keyword>
<keyword evidence="8" id="KW-0676">Redox-active center</keyword>
<organism evidence="15 16">
    <name type="scientific">Anaerosporomusa subterranea</name>
    <dbReference type="NCBI Taxonomy" id="1794912"/>
    <lineage>
        <taxon>Bacteria</taxon>
        <taxon>Bacillati</taxon>
        <taxon>Bacillota</taxon>
        <taxon>Negativicutes</taxon>
        <taxon>Acetonemataceae</taxon>
        <taxon>Anaerosporomusa</taxon>
    </lineage>
</organism>
<evidence type="ECO:0000256" key="6">
    <source>
        <dbReference type="ARBA" id="ARBA00023002"/>
    </source>
</evidence>
<dbReference type="PROSITE" id="PS51352">
    <property type="entry name" value="THIOREDOXIN_2"/>
    <property type="match status" value="1"/>
</dbReference>
<evidence type="ECO:0000259" key="14">
    <source>
        <dbReference type="PROSITE" id="PS51352"/>
    </source>
</evidence>
<dbReference type="GO" id="GO:0005737">
    <property type="term" value="C:cytoplasm"/>
    <property type="evidence" value="ECO:0007669"/>
    <property type="project" value="TreeGrafter"/>
</dbReference>
<feature type="active site" description="Cysteine sulfenic acid (-SOH) intermediate; for peroxidase activity" evidence="13">
    <location>
        <position position="45"/>
    </location>
</feature>
<dbReference type="InterPro" id="IPR013766">
    <property type="entry name" value="Thioredoxin_domain"/>
</dbReference>
<evidence type="ECO:0000256" key="9">
    <source>
        <dbReference type="ARBA" id="ARBA00032824"/>
    </source>
</evidence>
<evidence type="ECO:0000256" key="7">
    <source>
        <dbReference type="ARBA" id="ARBA00023157"/>
    </source>
</evidence>
<gene>
    <name evidence="15" type="ORF">AXX12_02295</name>
</gene>
<dbReference type="InterPro" id="IPR036249">
    <property type="entry name" value="Thioredoxin-like_sf"/>
</dbReference>
<feature type="domain" description="Thioredoxin" evidence="14">
    <location>
        <begin position="4"/>
        <end position="154"/>
    </location>
</feature>
<dbReference type="EC" id="1.11.1.24" evidence="3"/>
<dbReference type="PANTHER" id="PTHR42801">
    <property type="entry name" value="THIOREDOXIN-DEPENDENT PEROXIDE REDUCTASE"/>
    <property type="match status" value="1"/>
</dbReference>
<proteinExistence type="inferred from homology"/>
<dbReference type="InterPro" id="IPR050924">
    <property type="entry name" value="Peroxiredoxin_BCP/PrxQ"/>
</dbReference>
<comment type="function">
    <text evidence="1">Thiol-specific peroxidase that catalyzes the reduction of hydrogen peroxide and organic hydroperoxides to water and alcohols, respectively. Plays a role in cell protection against oxidative stress by detoxifying peroxides and as sensor of hydrogen peroxide-mediated signaling events.</text>
</comment>
<dbReference type="STRING" id="1794912.AXX12_02295"/>
<evidence type="ECO:0000313" key="15">
    <source>
        <dbReference type="EMBL" id="KYZ76994.1"/>
    </source>
</evidence>
<comment type="catalytic activity">
    <reaction evidence="12">
        <text>a hydroperoxide + [thioredoxin]-dithiol = an alcohol + [thioredoxin]-disulfide + H2O</text>
        <dbReference type="Rhea" id="RHEA:62620"/>
        <dbReference type="Rhea" id="RHEA-COMP:10698"/>
        <dbReference type="Rhea" id="RHEA-COMP:10700"/>
        <dbReference type="ChEBI" id="CHEBI:15377"/>
        <dbReference type="ChEBI" id="CHEBI:29950"/>
        <dbReference type="ChEBI" id="CHEBI:30879"/>
        <dbReference type="ChEBI" id="CHEBI:35924"/>
        <dbReference type="ChEBI" id="CHEBI:50058"/>
        <dbReference type="EC" id="1.11.1.24"/>
    </reaction>
</comment>
<dbReference type="GO" id="GO:0045454">
    <property type="term" value="P:cell redox homeostasis"/>
    <property type="evidence" value="ECO:0007669"/>
    <property type="project" value="TreeGrafter"/>
</dbReference>
<keyword evidence="6" id="KW-0560">Oxidoreductase</keyword>
<evidence type="ECO:0000256" key="10">
    <source>
        <dbReference type="ARBA" id="ARBA00038489"/>
    </source>
</evidence>
<dbReference type="RefSeq" id="WP_066238508.1">
    <property type="nucleotide sequence ID" value="NZ_LSGP01000013.1"/>
</dbReference>
<evidence type="ECO:0000256" key="2">
    <source>
        <dbReference type="ARBA" id="ARBA00011245"/>
    </source>
</evidence>
<dbReference type="PIRSF" id="PIRSF000239">
    <property type="entry name" value="AHPC"/>
    <property type="match status" value="1"/>
</dbReference>
<evidence type="ECO:0000256" key="5">
    <source>
        <dbReference type="ARBA" id="ARBA00022862"/>
    </source>
</evidence>
<dbReference type="EMBL" id="LSGP01000013">
    <property type="protein sequence ID" value="KYZ76994.1"/>
    <property type="molecule type" value="Genomic_DNA"/>
</dbReference>
<keyword evidence="4" id="KW-0575">Peroxidase</keyword>
<evidence type="ECO:0000256" key="11">
    <source>
        <dbReference type="ARBA" id="ARBA00041373"/>
    </source>
</evidence>
<dbReference type="Pfam" id="PF00578">
    <property type="entry name" value="AhpC-TSA"/>
    <property type="match status" value="1"/>
</dbReference>
<evidence type="ECO:0000256" key="8">
    <source>
        <dbReference type="ARBA" id="ARBA00023284"/>
    </source>
</evidence>
<dbReference type="SUPFAM" id="SSF52833">
    <property type="entry name" value="Thioredoxin-like"/>
    <property type="match status" value="1"/>
</dbReference>
<dbReference type="Gene3D" id="3.40.30.10">
    <property type="entry name" value="Glutaredoxin"/>
    <property type="match status" value="1"/>
</dbReference>
<dbReference type="GO" id="GO:0034599">
    <property type="term" value="P:cellular response to oxidative stress"/>
    <property type="evidence" value="ECO:0007669"/>
    <property type="project" value="TreeGrafter"/>
</dbReference>
<keyword evidence="7" id="KW-1015">Disulfide bond</keyword>
<protein>
    <recommendedName>
        <fullName evidence="3">thioredoxin-dependent peroxiredoxin</fullName>
        <ecNumber evidence="3">1.11.1.24</ecNumber>
    </recommendedName>
    <alternativeName>
        <fullName evidence="11">Bacterioferritin comigratory protein</fullName>
    </alternativeName>
    <alternativeName>
        <fullName evidence="9">Thioredoxin peroxidase</fullName>
    </alternativeName>
</protein>
<comment type="similarity">
    <text evidence="10">Belongs to the peroxiredoxin family. BCP/PrxQ subfamily.</text>
</comment>
<evidence type="ECO:0000256" key="12">
    <source>
        <dbReference type="ARBA" id="ARBA00049091"/>
    </source>
</evidence>
<dbReference type="OrthoDB" id="9812811at2"/>
<sequence length="154" mass="16898">MEEVVLGVQAPDFRLSGVGGDAQLSDYRGKKVVLYFYPRDNTAGCSNQALGFRELANDFAALGAVILGVSRDSLASHEKFAAKLELPFLLLSDGEGVVCELYQVLKEKNLYGKKSIGIERSTFIIDEKGIVRHIFRKVKVAGHAEAVLQLLKQL</sequence>
<dbReference type="Proteomes" id="UP000076268">
    <property type="component" value="Unassembled WGS sequence"/>
</dbReference>
<comment type="caution">
    <text evidence="15">The sequence shown here is derived from an EMBL/GenBank/DDBJ whole genome shotgun (WGS) entry which is preliminary data.</text>
</comment>
<evidence type="ECO:0000256" key="3">
    <source>
        <dbReference type="ARBA" id="ARBA00013017"/>
    </source>
</evidence>